<accession>A0ABR1WXE5</accession>
<evidence type="ECO:0000313" key="1">
    <source>
        <dbReference type="EMBL" id="KAK8087767.1"/>
    </source>
</evidence>
<name>A0ABR1WXE5_9PEZI</name>
<dbReference type="GeneID" id="92040103"/>
<dbReference type="Proteomes" id="UP001433268">
    <property type="component" value="Unassembled WGS sequence"/>
</dbReference>
<gene>
    <name evidence="1" type="ORF">PG997_002728</name>
</gene>
<reference evidence="1 2" key="1">
    <citation type="submission" date="2023-01" db="EMBL/GenBank/DDBJ databases">
        <title>Analysis of 21 Apiospora genomes using comparative genomics revels a genus with tremendous synthesis potential of carbohydrate active enzymes and secondary metabolites.</title>
        <authorList>
            <person name="Sorensen T."/>
        </authorList>
    </citation>
    <scope>NUCLEOTIDE SEQUENCE [LARGE SCALE GENOMIC DNA]</scope>
    <source>
        <strain evidence="1 2">CBS 114990</strain>
    </source>
</reference>
<dbReference type="RefSeq" id="XP_066670661.1">
    <property type="nucleotide sequence ID" value="XM_066807043.1"/>
</dbReference>
<organism evidence="1 2">
    <name type="scientific">Apiospora hydei</name>
    <dbReference type="NCBI Taxonomy" id="1337664"/>
    <lineage>
        <taxon>Eukaryota</taxon>
        <taxon>Fungi</taxon>
        <taxon>Dikarya</taxon>
        <taxon>Ascomycota</taxon>
        <taxon>Pezizomycotina</taxon>
        <taxon>Sordariomycetes</taxon>
        <taxon>Xylariomycetidae</taxon>
        <taxon>Amphisphaeriales</taxon>
        <taxon>Apiosporaceae</taxon>
        <taxon>Apiospora</taxon>
    </lineage>
</organism>
<comment type="caution">
    <text evidence="1">The sequence shown here is derived from an EMBL/GenBank/DDBJ whole genome shotgun (WGS) entry which is preliminary data.</text>
</comment>
<sequence length="73" mass="8395">MEHRSEARELPLLDQRGAEWCEFVPLLIIAGRMSLPEELEGSAAGIYYAVSDQERVRWVVRSREARDGEEDYG</sequence>
<proteinExistence type="predicted"/>
<keyword evidence="2" id="KW-1185">Reference proteome</keyword>
<protein>
    <submittedName>
        <fullName evidence="1">Uncharacterized protein</fullName>
    </submittedName>
</protein>
<evidence type="ECO:0000313" key="2">
    <source>
        <dbReference type="Proteomes" id="UP001433268"/>
    </source>
</evidence>
<dbReference type="EMBL" id="JAQQWN010000004">
    <property type="protein sequence ID" value="KAK8087767.1"/>
    <property type="molecule type" value="Genomic_DNA"/>
</dbReference>